<dbReference type="EMBL" id="JABXBU010002231">
    <property type="protein sequence ID" value="KAF8764816.1"/>
    <property type="molecule type" value="Genomic_DNA"/>
</dbReference>
<proteinExistence type="predicted"/>
<accession>A0A8T0E3A0</accession>
<organism evidence="1 2">
    <name type="scientific">Argiope bruennichi</name>
    <name type="common">Wasp spider</name>
    <name type="synonym">Aranea bruennichi</name>
    <dbReference type="NCBI Taxonomy" id="94029"/>
    <lineage>
        <taxon>Eukaryota</taxon>
        <taxon>Metazoa</taxon>
        <taxon>Ecdysozoa</taxon>
        <taxon>Arthropoda</taxon>
        <taxon>Chelicerata</taxon>
        <taxon>Arachnida</taxon>
        <taxon>Araneae</taxon>
        <taxon>Araneomorphae</taxon>
        <taxon>Entelegynae</taxon>
        <taxon>Araneoidea</taxon>
        <taxon>Araneidae</taxon>
        <taxon>Argiope</taxon>
    </lineage>
</organism>
<dbReference type="Proteomes" id="UP000807504">
    <property type="component" value="Unassembled WGS sequence"/>
</dbReference>
<reference evidence="1" key="1">
    <citation type="journal article" date="2020" name="bioRxiv">
        <title>Chromosome-level reference genome of the European wasp spider Argiope bruennichi: a resource for studies on range expansion and evolutionary adaptation.</title>
        <authorList>
            <person name="Sheffer M.M."/>
            <person name="Hoppe A."/>
            <person name="Krehenwinkel H."/>
            <person name="Uhl G."/>
            <person name="Kuss A.W."/>
            <person name="Jensen L."/>
            <person name="Jensen C."/>
            <person name="Gillespie R.G."/>
            <person name="Hoff K.J."/>
            <person name="Prost S."/>
        </authorList>
    </citation>
    <scope>NUCLEOTIDE SEQUENCE</scope>
</reference>
<comment type="caution">
    <text evidence="1">The sequence shown here is derived from an EMBL/GenBank/DDBJ whole genome shotgun (WGS) entry which is preliminary data.</text>
</comment>
<name>A0A8T0E3A0_ARGBR</name>
<evidence type="ECO:0000313" key="2">
    <source>
        <dbReference type="Proteomes" id="UP000807504"/>
    </source>
</evidence>
<sequence>MHISFLLEKAPVPFDNIEHPFDIKMSSINSRNRFANQMQRGKLRLFVMTVTNVFETWTPDLEVDNVCLDMNVNYDRCFLCP</sequence>
<gene>
    <name evidence="1" type="ORF">HNY73_022862</name>
</gene>
<evidence type="ECO:0000313" key="1">
    <source>
        <dbReference type="EMBL" id="KAF8764816.1"/>
    </source>
</evidence>
<reference evidence="1" key="2">
    <citation type="submission" date="2020-06" db="EMBL/GenBank/DDBJ databases">
        <authorList>
            <person name="Sheffer M."/>
        </authorList>
    </citation>
    <scope>NUCLEOTIDE SEQUENCE</scope>
</reference>
<protein>
    <submittedName>
        <fullName evidence="1">Uncharacterized protein</fullName>
    </submittedName>
</protein>
<keyword evidence="2" id="KW-1185">Reference proteome</keyword>
<dbReference type="AlphaFoldDB" id="A0A8T0E3A0"/>